<dbReference type="EMBL" id="MU004327">
    <property type="protein sequence ID" value="KAF2657225.1"/>
    <property type="molecule type" value="Genomic_DNA"/>
</dbReference>
<dbReference type="Gene3D" id="3.90.180.10">
    <property type="entry name" value="Medium-chain alcohol dehydrogenases, catalytic domain"/>
    <property type="match status" value="1"/>
</dbReference>
<dbReference type="Pfam" id="PF08240">
    <property type="entry name" value="ADH_N"/>
    <property type="match status" value="1"/>
</dbReference>
<accession>A0A6A6TB67</accession>
<dbReference type="InterPro" id="IPR013154">
    <property type="entry name" value="ADH-like_N"/>
</dbReference>
<dbReference type="GO" id="GO:0016651">
    <property type="term" value="F:oxidoreductase activity, acting on NAD(P)H"/>
    <property type="evidence" value="ECO:0007669"/>
    <property type="project" value="InterPro"/>
</dbReference>
<evidence type="ECO:0000313" key="6">
    <source>
        <dbReference type="Proteomes" id="UP000799324"/>
    </source>
</evidence>
<dbReference type="Gene3D" id="3.40.50.720">
    <property type="entry name" value="NAD(P)-binding Rossmann-like Domain"/>
    <property type="match status" value="1"/>
</dbReference>
<dbReference type="InterPro" id="IPR036291">
    <property type="entry name" value="NAD(P)-bd_dom_sf"/>
</dbReference>
<dbReference type="InterPro" id="IPR020843">
    <property type="entry name" value="ER"/>
</dbReference>
<comment type="subunit">
    <text evidence="2">Monomer.</text>
</comment>
<dbReference type="SUPFAM" id="SSF50129">
    <property type="entry name" value="GroES-like"/>
    <property type="match status" value="1"/>
</dbReference>
<keyword evidence="6" id="KW-1185">Reference proteome</keyword>
<reference evidence="5" key="1">
    <citation type="journal article" date="2020" name="Stud. Mycol.">
        <title>101 Dothideomycetes genomes: a test case for predicting lifestyles and emergence of pathogens.</title>
        <authorList>
            <person name="Haridas S."/>
            <person name="Albert R."/>
            <person name="Binder M."/>
            <person name="Bloem J."/>
            <person name="Labutti K."/>
            <person name="Salamov A."/>
            <person name="Andreopoulos B."/>
            <person name="Baker S."/>
            <person name="Barry K."/>
            <person name="Bills G."/>
            <person name="Bluhm B."/>
            <person name="Cannon C."/>
            <person name="Castanera R."/>
            <person name="Culley D."/>
            <person name="Daum C."/>
            <person name="Ezra D."/>
            <person name="Gonzalez J."/>
            <person name="Henrissat B."/>
            <person name="Kuo A."/>
            <person name="Liang C."/>
            <person name="Lipzen A."/>
            <person name="Lutzoni F."/>
            <person name="Magnuson J."/>
            <person name="Mondo S."/>
            <person name="Nolan M."/>
            <person name="Ohm R."/>
            <person name="Pangilinan J."/>
            <person name="Park H.-J."/>
            <person name="Ramirez L."/>
            <person name="Alfaro M."/>
            <person name="Sun H."/>
            <person name="Tritt A."/>
            <person name="Yoshinaga Y."/>
            <person name="Zwiers L.-H."/>
            <person name="Turgeon B."/>
            <person name="Goodwin S."/>
            <person name="Spatafora J."/>
            <person name="Crous P."/>
            <person name="Grigoriev I."/>
        </authorList>
    </citation>
    <scope>NUCLEOTIDE SEQUENCE</scope>
    <source>
        <strain evidence="5">CBS 122681</strain>
    </source>
</reference>
<gene>
    <name evidence="5" type="ORF">K491DRAFT_777333</name>
</gene>
<organism evidence="5 6">
    <name type="scientific">Lophiostoma macrostomum CBS 122681</name>
    <dbReference type="NCBI Taxonomy" id="1314788"/>
    <lineage>
        <taxon>Eukaryota</taxon>
        <taxon>Fungi</taxon>
        <taxon>Dikarya</taxon>
        <taxon>Ascomycota</taxon>
        <taxon>Pezizomycotina</taxon>
        <taxon>Dothideomycetes</taxon>
        <taxon>Pleosporomycetidae</taxon>
        <taxon>Pleosporales</taxon>
        <taxon>Lophiostomataceae</taxon>
        <taxon>Lophiostoma</taxon>
    </lineage>
</organism>
<dbReference type="AlphaFoldDB" id="A0A6A6TB67"/>
<sequence length="347" mass="36267">MSPTNTAAWITAAKASPLEVKEAELWTPGPNDVLIKNHAVAINPVDWKIQTTGMFLQKYPMVLGTDVAGEVVDVGENVKKEGKLQKGDRVLGHAFSLMTNAPKDGGFQHYTTCTSLAVSKIPSSLSYTSAAVLPLSLSTAAAVLFKRETLGLALPTSNTSPKPSGKSVLVWGGSSSVGASAIQLAVGAGHTVFSVSSSRNIAAVKELGASEVFDYNSSGVADDIISAIQSSGTEFVGVADCIGTPDAAAAWTPVYKKLGGRYGSVMPEPKGLPEGIEGAFVFAPSVATQDRYVGEAVWEQYVPKALEEGKLKAKPDPIVIKSGLEKVQEGIDKCKQGVSFAKVVVEL</sequence>
<dbReference type="PANTHER" id="PTHR45348:SF2">
    <property type="entry name" value="ZINC-TYPE ALCOHOL DEHYDROGENASE-LIKE PROTEIN C2E1P3.01"/>
    <property type="match status" value="1"/>
</dbReference>
<evidence type="ECO:0000313" key="5">
    <source>
        <dbReference type="EMBL" id="KAF2657225.1"/>
    </source>
</evidence>
<evidence type="ECO:0000256" key="1">
    <source>
        <dbReference type="ARBA" id="ARBA00008072"/>
    </source>
</evidence>
<keyword evidence="3" id="KW-0560">Oxidoreductase</keyword>
<feature type="domain" description="Enoyl reductase (ER)" evidence="4">
    <location>
        <begin position="14"/>
        <end position="345"/>
    </location>
</feature>
<dbReference type="InterPro" id="IPR011032">
    <property type="entry name" value="GroES-like_sf"/>
</dbReference>
<protein>
    <submittedName>
        <fullName evidence="5">GroES-like protein</fullName>
    </submittedName>
</protein>
<dbReference type="SMART" id="SM00829">
    <property type="entry name" value="PKS_ER"/>
    <property type="match status" value="1"/>
</dbReference>
<dbReference type="CDD" id="cd08249">
    <property type="entry name" value="enoyl_reductase_like"/>
    <property type="match status" value="1"/>
</dbReference>
<evidence type="ECO:0000256" key="3">
    <source>
        <dbReference type="ARBA" id="ARBA00023002"/>
    </source>
</evidence>
<comment type="similarity">
    <text evidence="1">Belongs to the zinc-containing alcohol dehydrogenase family.</text>
</comment>
<dbReference type="Proteomes" id="UP000799324">
    <property type="component" value="Unassembled WGS sequence"/>
</dbReference>
<dbReference type="PANTHER" id="PTHR45348">
    <property type="entry name" value="HYPOTHETICAL OXIDOREDUCTASE (EUROFUNG)"/>
    <property type="match status" value="1"/>
</dbReference>
<evidence type="ECO:0000259" key="4">
    <source>
        <dbReference type="SMART" id="SM00829"/>
    </source>
</evidence>
<dbReference type="InterPro" id="IPR047122">
    <property type="entry name" value="Trans-enoyl_RdTase-like"/>
</dbReference>
<dbReference type="SUPFAM" id="SSF51735">
    <property type="entry name" value="NAD(P)-binding Rossmann-fold domains"/>
    <property type="match status" value="1"/>
</dbReference>
<name>A0A6A6TB67_9PLEO</name>
<proteinExistence type="inferred from homology"/>
<dbReference type="OrthoDB" id="48317at2759"/>
<evidence type="ECO:0000256" key="2">
    <source>
        <dbReference type="ARBA" id="ARBA00011245"/>
    </source>
</evidence>